<dbReference type="InterPro" id="IPR013324">
    <property type="entry name" value="RNA_pol_sigma_r3/r4-like"/>
</dbReference>
<proteinExistence type="predicted"/>
<dbReference type="Gene3D" id="1.10.10.10">
    <property type="entry name" value="Winged helix-like DNA-binding domain superfamily/Winged helix DNA-binding domain"/>
    <property type="match status" value="1"/>
</dbReference>
<accession>A0A1B2DPT6</accession>
<name>A0A1B2DPT6_9BACL</name>
<dbReference type="RefSeq" id="WP_099520723.1">
    <property type="nucleotide sequence ID" value="NZ_CP016808.1"/>
</dbReference>
<reference evidence="1" key="1">
    <citation type="submission" date="2016-08" db="EMBL/GenBank/DDBJ databases">
        <title>Complete Genome Seqeunce of Paenibacillus sp. BIHB 4019 from tea rhizoplane.</title>
        <authorList>
            <person name="Thakur R."/>
            <person name="Swarnkar M.K."/>
            <person name="Gulati A."/>
        </authorList>
    </citation>
    <scope>NUCLEOTIDE SEQUENCE [LARGE SCALE GENOMIC DNA]</scope>
    <source>
        <strain evidence="1">BIHB4019</strain>
    </source>
</reference>
<gene>
    <name evidence="1" type="ORF">BBD42_27005</name>
</gene>
<dbReference type="InterPro" id="IPR036388">
    <property type="entry name" value="WH-like_DNA-bd_sf"/>
</dbReference>
<organism evidence="1">
    <name type="scientific">Paenibacillus sp. BIHB 4019</name>
    <dbReference type="NCBI Taxonomy" id="1870819"/>
    <lineage>
        <taxon>Bacteria</taxon>
        <taxon>Bacillati</taxon>
        <taxon>Bacillota</taxon>
        <taxon>Bacilli</taxon>
        <taxon>Bacillales</taxon>
        <taxon>Paenibacillaceae</taxon>
        <taxon>Paenibacillus</taxon>
    </lineage>
</organism>
<sequence>MKPWGNTQIGVKRKLLEHFNRYRFCLHLMDGSEEAEQEAYRAYVESVNKAVGRLPEMERRAIQGRYMGEDSDYISDKDIFDQMEISSATFMKIRNRAFKKLAALWGYSE</sequence>
<evidence type="ECO:0008006" key="2">
    <source>
        <dbReference type="Google" id="ProtNLM"/>
    </source>
</evidence>
<evidence type="ECO:0000313" key="1">
    <source>
        <dbReference type="EMBL" id="ANY69733.1"/>
    </source>
</evidence>
<protein>
    <recommendedName>
        <fullName evidence="2">RNA polymerase sigma-70 region 4 domain-containing protein</fullName>
    </recommendedName>
</protein>
<dbReference type="SUPFAM" id="SSF88659">
    <property type="entry name" value="Sigma3 and sigma4 domains of RNA polymerase sigma factors"/>
    <property type="match status" value="1"/>
</dbReference>
<dbReference type="EMBL" id="CP016808">
    <property type="protein sequence ID" value="ANY69733.1"/>
    <property type="molecule type" value="Genomic_DNA"/>
</dbReference>
<dbReference type="AlphaFoldDB" id="A0A1B2DPT6"/>